<gene>
    <name evidence="7" type="ORF">C3Y92_14585</name>
</gene>
<feature type="region of interest" description="Disordered" evidence="5">
    <location>
        <begin position="101"/>
        <end position="124"/>
    </location>
</feature>
<comment type="subcellular location">
    <subcellularLocation>
        <location evidence="1">Periplasm</location>
    </subcellularLocation>
</comment>
<protein>
    <submittedName>
        <fullName evidence="7">Iron hydrogenase</fullName>
    </submittedName>
</protein>
<evidence type="ECO:0000256" key="1">
    <source>
        <dbReference type="ARBA" id="ARBA00004418"/>
    </source>
</evidence>
<dbReference type="EMBL" id="CP026538">
    <property type="protein sequence ID" value="QAZ68383.1"/>
    <property type="molecule type" value="Genomic_DNA"/>
</dbReference>
<dbReference type="SUPFAM" id="SSF48674">
    <property type="entry name" value="Fe-only hydrogenase smaller subunit"/>
    <property type="match status" value="1"/>
</dbReference>
<keyword evidence="3" id="KW-0479">Metal-binding</keyword>
<dbReference type="Proteomes" id="UP000293296">
    <property type="component" value="Chromosome"/>
</dbReference>
<evidence type="ECO:0000256" key="3">
    <source>
        <dbReference type="ARBA" id="ARBA00022723"/>
    </source>
</evidence>
<dbReference type="GO" id="GO:0051536">
    <property type="term" value="F:iron-sulfur cluster binding"/>
    <property type="evidence" value="ECO:0007669"/>
    <property type="project" value="UniProtKB-KW"/>
</dbReference>
<dbReference type="GO" id="GO:0005506">
    <property type="term" value="F:iron ion binding"/>
    <property type="evidence" value="ECO:0007669"/>
    <property type="project" value="InterPro"/>
</dbReference>
<evidence type="ECO:0000313" key="8">
    <source>
        <dbReference type="Proteomes" id="UP000293296"/>
    </source>
</evidence>
<feature type="domain" description="Iron hydrogenase small subunit" evidence="6">
    <location>
        <begin position="37"/>
        <end position="96"/>
    </location>
</feature>
<keyword evidence="4" id="KW-0411">Iron-sulfur</keyword>
<dbReference type="RefSeq" id="WP_129353821.1">
    <property type="nucleotide sequence ID" value="NZ_CP026538.1"/>
</dbReference>
<dbReference type="Gene3D" id="4.10.260.20">
    <property type="entry name" value="Iron hydrogenase, small subunit"/>
    <property type="match status" value="1"/>
</dbReference>
<dbReference type="SMART" id="SM00902">
    <property type="entry name" value="Fe_hyd_SSU"/>
    <property type="match status" value="1"/>
</dbReference>
<dbReference type="GO" id="GO:0042597">
    <property type="term" value="C:periplasmic space"/>
    <property type="evidence" value="ECO:0007669"/>
    <property type="project" value="UniProtKB-SubCell"/>
</dbReference>
<keyword evidence="4" id="KW-0408">Iron</keyword>
<dbReference type="GO" id="GO:0009055">
    <property type="term" value="F:electron transfer activity"/>
    <property type="evidence" value="ECO:0007669"/>
    <property type="project" value="InterPro"/>
</dbReference>
<evidence type="ECO:0000259" key="6">
    <source>
        <dbReference type="SMART" id="SM00902"/>
    </source>
</evidence>
<dbReference type="KEGG" id="dcb:C3Y92_14585"/>
<proteinExistence type="predicted"/>
<dbReference type="InterPro" id="IPR003149">
    <property type="entry name" value="Fe_hydrogenase_ssu"/>
</dbReference>
<dbReference type="OrthoDB" id="5460598at2"/>
<dbReference type="InterPro" id="IPR019546">
    <property type="entry name" value="TAT_signal_bac_arc"/>
</dbReference>
<dbReference type="PROSITE" id="PS51318">
    <property type="entry name" value="TAT"/>
    <property type="match status" value="1"/>
</dbReference>
<accession>A0A4P6HMD5</accession>
<sequence>MTFIASTRRGFLKAACVLTGGALIGLRMTGKAVAAARQLKDYMTDRIDGVYGADAKFPERASQQNGQVQTLYKNFLDHPMSHKAEQLLHTHWEDRSKNIKKLQTAGNYPNPRAKEFAGTTYPYE</sequence>
<dbReference type="Pfam" id="PF02256">
    <property type="entry name" value="Fe_hyd_SSU"/>
    <property type="match status" value="1"/>
</dbReference>
<evidence type="ECO:0000256" key="5">
    <source>
        <dbReference type="SAM" id="MobiDB-lite"/>
    </source>
</evidence>
<name>A0A4P6HMD5_9BACT</name>
<evidence type="ECO:0000256" key="2">
    <source>
        <dbReference type="ARBA" id="ARBA00011771"/>
    </source>
</evidence>
<dbReference type="InterPro" id="IPR008953">
    <property type="entry name" value="Fe_hydrogenase_HydB"/>
</dbReference>
<dbReference type="InterPro" id="IPR006311">
    <property type="entry name" value="TAT_signal"/>
</dbReference>
<organism evidence="7 8">
    <name type="scientific">Solidesulfovibrio carbinolicus</name>
    <dbReference type="NCBI Taxonomy" id="296842"/>
    <lineage>
        <taxon>Bacteria</taxon>
        <taxon>Pseudomonadati</taxon>
        <taxon>Thermodesulfobacteriota</taxon>
        <taxon>Desulfovibrionia</taxon>
        <taxon>Desulfovibrionales</taxon>
        <taxon>Desulfovibrionaceae</taxon>
        <taxon>Solidesulfovibrio</taxon>
    </lineage>
</organism>
<dbReference type="InterPro" id="IPR036991">
    <property type="entry name" value="Fe_hydrogenase_ssu_sf"/>
</dbReference>
<dbReference type="GO" id="GO:0008901">
    <property type="term" value="F:ferredoxin hydrogenase activity"/>
    <property type="evidence" value="ECO:0007669"/>
    <property type="project" value="InterPro"/>
</dbReference>
<dbReference type="AlphaFoldDB" id="A0A4P6HMD5"/>
<reference evidence="7 8" key="1">
    <citation type="submission" date="2018-02" db="EMBL/GenBank/DDBJ databases">
        <title>Genome sequence of Desulfovibrio carbinolicus DSM 3852.</title>
        <authorList>
            <person name="Wilbanks E."/>
            <person name="Skennerton C.T."/>
            <person name="Orphan V.J."/>
        </authorList>
    </citation>
    <scope>NUCLEOTIDE SEQUENCE [LARGE SCALE GENOMIC DNA]</scope>
    <source>
        <strain evidence="7 8">DSM 3852</strain>
    </source>
</reference>
<keyword evidence="8" id="KW-1185">Reference proteome</keyword>
<dbReference type="NCBIfam" id="TIGR01409">
    <property type="entry name" value="TAT_signal_seq"/>
    <property type="match status" value="1"/>
</dbReference>
<evidence type="ECO:0000256" key="4">
    <source>
        <dbReference type="ARBA" id="ARBA00023014"/>
    </source>
</evidence>
<evidence type="ECO:0000313" key="7">
    <source>
        <dbReference type="EMBL" id="QAZ68383.1"/>
    </source>
</evidence>
<comment type="subunit">
    <text evidence="2">Heterodimer of a large and a small subunit.</text>
</comment>